<evidence type="ECO:0008006" key="9">
    <source>
        <dbReference type="Google" id="ProtNLM"/>
    </source>
</evidence>
<feature type="transmembrane region" description="Helical" evidence="6">
    <location>
        <begin position="56"/>
        <end position="74"/>
    </location>
</feature>
<evidence type="ECO:0000256" key="6">
    <source>
        <dbReference type="SAM" id="Phobius"/>
    </source>
</evidence>
<protein>
    <recommendedName>
        <fullName evidence="9">Ethanolaminephosphotransferase 1</fullName>
    </recommendedName>
</protein>
<dbReference type="InterPro" id="IPR000462">
    <property type="entry name" value="CDP-OH_P_trans"/>
</dbReference>
<keyword evidence="3 5" id="KW-0808">Transferase</keyword>
<organism evidence="7 8">
    <name type="scientific">Nezara viridula</name>
    <name type="common">Southern green stink bug</name>
    <name type="synonym">Cimex viridulus</name>
    <dbReference type="NCBI Taxonomy" id="85310"/>
    <lineage>
        <taxon>Eukaryota</taxon>
        <taxon>Metazoa</taxon>
        <taxon>Ecdysozoa</taxon>
        <taxon>Arthropoda</taxon>
        <taxon>Hexapoda</taxon>
        <taxon>Insecta</taxon>
        <taxon>Pterygota</taxon>
        <taxon>Neoptera</taxon>
        <taxon>Paraneoptera</taxon>
        <taxon>Hemiptera</taxon>
        <taxon>Heteroptera</taxon>
        <taxon>Panheteroptera</taxon>
        <taxon>Pentatomomorpha</taxon>
        <taxon>Pentatomoidea</taxon>
        <taxon>Pentatomidae</taxon>
        <taxon>Pentatominae</taxon>
        <taxon>Nezara</taxon>
    </lineage>
</organism>
<dbReference type="PROSITE" id="PS00379">
    <property type="entry name" value="CDP_ALCOHOL_P_TRANSF"/>
    <property type="match status" value="1"/>
</dbReference>
<gene>
    <name evidence="7" type="ORF">NEZAVI_LOCUS4506</name>
</gene>
<dbReference type="GO" id="GO:0005794">
    <property type="term" value="C:Golgi apparatus"/>
    <property type="evidence" value="ECO:0007669"/>
    <property type="project" value="TreeGrafter"/>
</dbReference>
<name>A0A9P0H399_NEZVI</name>
<proteinExistence type="inferred from homology"/>
<evidence type="ECO:0000256" key="4">
    <source>
        <dbReference type="ARBA" id="ARBA00023136"/>
    </source>
</evidence>
<dbReference type="Pfam" id="PF01066">
    <property type="entry name" value="CDP-OH_P_transf"/>
    <property type="match status" value="1"/>
</dbReference>
<accession>A0A9P0H399</accession>
<feature type="transmembrane region" description="Helical" evidence="6">
    <location>
        <begin position="195"/>
        <end position="214"/>
    </location>
</feature>
<dbReference type="PIRSF" id="PIRSF015665">
    <property type="entry name" value="CHOPT"/>
    <property type="match status" value="1"/>
</dbReference>
<feature type="transmembrane region" description="Helical" evidence="6">
    <location>
        <begin position="289"/>
        <end position="308"/>
    </location>
</feature>
<dbReference type="InterPro" id="IPR014472">
    <property type="entry name" value="CHOPT"/>
</dbReference>
<dbReference type="FunFam" id="1.20.120.1760:FF:000016">
    <property type="entry name" value="ethanolaminephosphotransferase 1"/>
    <property type="match status" value="1"/>
</dbReference>
<dbReference type="InterPro" id="IPR043130">
    <property type="entry name" value="CDP-OH_PTrfase_TM_dom"/>
</dbReference>
<evidence type="ECO:0000313" key="7">
    <source>
        <dbReference type="EMBL" id="CAH1393901.1"/>
    </source>
</evidence>
<dbReference type="GO" id="GO:0004307">
    <property type="term" value="F:ethanolaminephosphotransferase activity"/>
    <property type="evidence" value="ECO:0007669"/>
    <property type="project" value="TreeGrafter"/>
</dbReference>
<reference evidence="7" key="1">
    <citation type="submission" date="2022-01" db="EMBL/GenBank/DDBJ databases">
        <authorList>
            <person name="King R."/>
        </authorList>
    </citation>
    <scope>NUCLEOTIDE SEQUENCE</scope>
</reference>
<dbReference type="GO" id="GO:0005789">
    <property type="term" value="C:endoplasmic reticulum membrane"/>
    <property type="evidence" value="ECO:0007669"/>
    <property type="project" value="TreeGrafter"/>
</dbReference>
<dbReference type="PANTHER" id="PTHR10414">
    <property type="entry name" value="ETHANOLAMINEPHOSPHOTRANSFERASE"/>
    <property type="match status" value="1"/>
</dbReference>
<feature type="transmembrane region" description="Helical" evidence="6">
    <location>
        <begin position="21"/>
        <end position="40"/>
    </location>
</feature>
<evidence type="ECO:0000313" key="8">
    <source>
        <dbReference type="Proteomes" id="UP001152798"/>
    </source>
</evidence>
<comment type="similarity">
    <text evidence="2 5">Belongs to the CDP-alcohol phosphatidyltransferase class-I family.</text>
</comment>
<keyword evidence="4 6" id="KW-0472">Membrane</keyword>
<dbReference type="AlphaFoldDB" id="A0A9P0H399"/>
<dbReference type="GO" id="GO:0006646">
    <property type="term" value="P:phosphatidylethanolamine biosynthetic process"/>
    <property type="evidence" value="ECO:0007669"/>
    <property type="project" value="TreeGrafter"/>
</dbReference>
<dbReference type="Gene3D" id="1.20.120.1760">
    <property type="match status" value="1"/>
</dbReference>
<keyword evidence="6" id="KW-1133">Transmembrane helix</keyword>
<evidence type="ECO:0000256" key="3">
    <source>
        <dbReference type="ARBA" id="ARBA00022679"/>
    </source>
</evidence>
<sequence>MMHPFWNHIVKYCPMWLAPNMLTFVGFLMMAFACFLLSYYDYHYWASSGNLGTVPIPAWVFLAVSILIFVSYTLDGIDGKQARRTGTCGPLGELFDHGLDSWTAVLIPVCLYSIFSRSEPSIQPFRFYMICWNVFLTFYTTHWEKYLTGILFLPWGYDLSMLGTTVLFAVTFFTGHEGWKVTVFEGISTGRLIEILFYLTSFLATLPVSMCNIYRSYRDGSGKNLPLPEAIRPLVPVGALLILSVTWVLFSRNDIISSHPRAFYLMTGTVFSNITCRLVVSQMSRTRCFAWNSLLTIEALAFAISVLVPKTELVTLYFLWLVSTLAHIHYGTCVVRQMCRHFRIKCFKITKREE</sequence>
<keyword evidence="8" id="KW-1185">Reference proteome</keyword>
<feature type="transmembrane region" description="Helical" evidence="6">
    <location>
        <begin position="262"/>
        <end position="280"/>
    </location>
</feature>
<feature type="transmembrane region" description="Helical" evidence="6">
    <location>
        <begin position="314"/>
        <end position="335"/>
    </location>
</feature>
<keyword evidence="6" id="KW-0812">Transmembrane</keyword>
<evidence type="ECO:0000256" key="1">
    <source>
        <dbReference type="ARBA" id="ARBA00004370"/>
    </source>
</evidence>
<dbReference type="OrthoDB" id="196717at2759"/>
<dbReference type="InterPro" id="IPR048254">
    <property type="entry name" value="CDP_ALCOHOL_P_TRANSF_CS"/>
</dbReference>
<comment type="subcellular location">
    <subcellularLocation>
        <location evidence="1">Membrane</location>
    </subcellularLocation>
</comment>
<dbReference type="PANTHER" id="PTHR10414:SF71">
    <property type="entry name" value="FI05338P"/>
    <property type="match status" value="1"/>
</dbReference>
<feature type="transmembrane region" description="Helical" evidence="6">
    <location>
        <begin position="234"/>
        <end position="250"/>
    </location>
</feature>
<evidence type="ECO:0000256" key="2">
    <source>
        <dbReference type="ARBA" id="ARBA00010441"/>
    </source>
</evidence>
<dbReference type="Proteomes" id="UP001152798">
    <property type="component" value="Chromosome 2"/>
</dbReference>
<dbReference type="EMBL" id="OV725078">
    <property type="protein sequence ID" value="CAH1393901.1"/>
    <property type="molecule type" value="Genomic_DNA"/>
</dbReference>
<feature type="transmembrane region" description="Helical" evidence="6">
    <location>
        <begin position="155"/>
        <end position="175"/>
    </location>
</feature>
<evidence type="ECO:0000256" key="5">
    <source>
        <dbReference type="RuleBase" id="RU003750"/>
    </source>
</evidence>